<dbReference type="PANTHER" id="PTHR37477">
    <property type="entry name" value="COBALT-PRECORRIN-5A HYDROLASE"/>
    <property type="match status" value="1"/>
</dbReference>
<dbReference type="PATRIC" id="fig|476272.21.peg.3205"/>
<dbReference type="InterPro" id="IPR021745">
    <property type="entry name" value="CbiG_mid"/>
</dbReference>
<dbReference type="EMBL" id="ACBZ01000004">
    <property type="protein sequence ID" value="EEG50904.1"/>
    <property type="molecule type" value="Genomic_DNA"/>
</dbReference>
<keyword evidence="5" id="KW-1185">Reference proteome</keyword>
<dbReference type="SUPFAM" id="SSF159672">
    <property type="entry name" value="CbiG N-terminal domain-like"/>
    <property type="match status" value="1"/>
</dbReference>
<gene>
    <name evidence="4" type="ORF">RUMHYD_00198</name>
</gene>
<dbReference type="PANTHER" id="PTHR37477:SF1">
    <property type="entry name" value="COBALT-PRECORRIN-5A HYDROLASE"/>
    <property type="match status" value="1"/>
</dbReference>
<evidence type="ECO:0000259" key="2">
    <source>
        <dbReference type="Pfam" id="PF11760"/>
    </source>
</evidence>
<dbReference type="Gene3D" id="3.40.50.11220">
    <property type="match status" value="1"/>
</dbReference>
<dbReference type="Proteomes" id="UP000003100">
    <property type="component" value="Unassembled WGS sequence"/>
</dbReference>
<dbReference type="AlphaFoldDB" id="C0CH85"/>
<accession>C0CH85</accession>
<dbReference type="GeneID" id="86821480"/>
<comment type="caution">
    <text evidence="4">The sequence shown here is derived from an EMBL/GenBank/DDBJ whole genome shotgun (WGS) entry which is preliminary data.</text>
</comment>
<dbReference type="SUPFAM" id="SSF159664">
    <property type="entry name" value="CobE/GbiG C-terminal domain-like"/>
    <property type="match status" value="1"/>
</dbReference>
<dbReference type="RefSeq" id="WP_005944988.1">
    <property type="nucleotide sequence ID" value="NZ_CP136423.1"/>
</dbReference>
<evidence type="ECO:0000259" key="1">
    <source>
        <dbReference type="Pfam" id="PF01890"/>
    </source>
</evidence>
<dbReference type="GO" id="GO:0009236">
    <property type="term" value="P:cobalamin biosynthetic process"/>
    <property type="evidence" value="ECO:0007669"/>
    <property type="project" value="InterPro"/>
</dbReference>
<name>C0CH85_BLAHS</name>
<feature type="domain" description="CobE/GbiG C-terminal" evidence="1">
    <location>
        <begin position="223"/>
        <end position="340"/>
    </location>
</feature>
<reference evidence="4 5" key="1">
    <citation type="submission" date="2009-01" db="EMBL/GenBank/DDBJ databases">
        <authorList>
            <person name="Fulton L."/>
            <person name="Clifton S."/>
            <person name="Fulton B."/>
            <person name="Xu J."/>
            <person name="Minx P."/>
            <person name="Pepin K.H."/>
            <person name="Johnson M."/>
            <person name="Bhonagiri V."/>
            <person name="Nash W.E."/>
            <person name="Mardis E.R."/>
            <person name="Wilson R.K."/>
        </authorList>
    </citation>
    <scope>NUCLEOTIDE SEQUENCE [LARGE SCALE GENOMIC DNA]</scope>
    <source>
        <strain evidence="5">DSM 10507 / JCM 14656 / S5a33</strain>
    </source>
</reference>
<protein>
    <recommendedName>
        <fullName evidence="6">Cobalamin biosynthesis protein CbiG</fullName>
    </recommendedName>
</protein>
<organism evidence="4 5">
    <name type="scientific">Blautia hydrogenotrophica (strain DSM 10507 / JCM 14656 / S5a33)</name>
    <name type="common">Ruminococcus hydrogenotrophicus</name>
    <dbReference type="NCBI Taxonomy" id="476272"/>
    <lineage>
        <taxon>Bacteria</taxon>
        <taxon>Bacillati</taxon>
        <taxon>Bacillota</taxon>
        <taxon>Clostridia</taxon>
        <taxon>Lachnospirales</taxon>
        <taxon>Lachnospiraceae</taxon>
        <taxon>Blautia</taxon>
    </lineage>
</organism>
<proteinExistence type="predicted"/>
<dbReference type="Pfam" id="PF11761">
    <property type="entry name" value="CbiG_mid"/>
    <property type="match status" value="1"/>
</dbReference>
<dbReference type="eggNOG" id="COG2073">
    <property type="taxonomic scope" value="Bacteria"/>
</dbReference>
<sequence length="349" mass="37594">MRTLAVISFSLTGCVLAERIREHFKSCGWQVKTAVKSVYLPDSLELPLKEWTRQRFADCEAICFVGACGIAVRSIAPFIKSKKTDPAVLTVDECGQYVVALLSGHLGGANELAKETAQILGANAVVTTATDLHGKFAVDVFAKKNDCAIFPMTAAKAFSAALLAGEPVGFYSDFPWEGELPEGMVLAREEAPSKNPAIGAAVTVRKDCKPFAQTVYLVPKIVAVGLGCKKGKDTQAIERGVRKAVQQAGIWPQALGRAASICLKAEEEGIQQWCESADLPYETYTREELLTVPGEFTSSEFVRGITGVDSVCERSAAKAGNAGRLIQRKTAEDGVTCALALPDWRIRFE</sequence>
<dbReference type="InterPro" id="IPR036518">
    <property type="entry name" value="CobE/GbiG_C_sf"/>
</dbReference>
<reference evidence="4 5" key="2">
    <citation type="submission" date="2009-02" db="EMBL/GenBank/DDBJ databases">
        <title>Draft genome sequence of Blautia hydrogenotrophica DSM 10507 (Ruminococcus hydrogenotrophicus DSM 10507).</title>
        <authorList>
            <person name="Sudarsanam P."/>
            <person name="Ley R."/>
            <person name="Guruge J."/>
            <person name="Turnbaugh P.J."/>
            <person name="Mahowald M."/>
            <person name="Liep D."/>
            <person name="Gordon J."/>
        </authorList>
    </citation>
    <scope>NUCLEOTIDE SEQUENCE [LARGE SCALE GENOMIC DNA]</scope>
    <source>
        <strain evidence="5">DSM 10507 / JCM 14656 / S5a33</strain>
    </source>
</reference>
<dbReference type="Gene3D" id="3.30.420.180">
    <property type="entry name" value="CobE/GbiG C-terminal domain"/>
    <property type="match status" value="1"/>
</dbReference>
<feature type="domain" description="Cobalamin biosynthesis central region" evidence="3">
    <location>
        <begin position="136"/>
        <end position="219"/>
    </location>
</feature>
<feature type="domain" description="Cobalamin synthesis G N-terminal" evidence="2">
    <location>
        <begin position="51"/>
        <end position="131"/>
    </location>
</feature>
<evidence type="ECO:0008006" key="6">
    <source>
        <dbReference type="Google" id="ProtNLM"/>
    </source>
</evidence>
<dbReference type="InterPro" id="IPR038029">
    <property type="entry name" value="GbiG_N_sf"/>
</dbReference>
<dbReference type="Pfam" id="PF01890">
    <property type="entry name" value="CbiG_C"/>
    <property type="match status" value="1"/>
</dbReference>
<dbReference type="InterPro" id="IPR021744">
    <property type="entry name" value="CbiG_N"/>
</dbReference>
<evidence type="ECO:0000313" key="5">
    <source>
        <dbReference type="Proteomes" id="UP000003100"/>
    </source>
</evidence>
<dbReference type="InterPro" id="IPR052553">
    <property type="entry name" value="CbiG_hydrolase"/>
</dbReference>
<dbReference type="HOGENOM" id="CLU_028397_0_0_9"/>
<evidence type="ECO:0000259" key="3">
    <source>
        <dbReference type="Pfam" id="PF11761"/>
    </source>
</evidence>
<dbReference type="InterPro" id="IPR002750">
    <property type="entry name" value="CobE/GbiG_C"/>
</dbReference>
<dbReference type="Pfam" id="PF11760">
    <property type="entry name" value="CbiG_N"/>
    <property type="match status" value="1"/>
</dbReference>
<evidence type="ECO:0000313" key="4">
    <source>
        <dbReference type="EMBL" id="EEG50904.1"/>
    </source>
</evidence>